<dbReference type="AlphaFoldDB" id="C7N4N6"/>
<organism evidence="2 3">
    <name type="scientific">Slackia heliotrinireducens (strain ATCC 29202 / DSM 20476 / NCTC 11029 / RHS 1)</name>
    <name type="common">Peptococcus heliotrinreducens</name>
    <dbReference type="NCBI Taxonomy" id="471855"/>
    <lineage>
        <taxon>Bacteria</taxon>
        <taxon>Bacillati</taxon>
        <taxon>Actinomycetota</taxon>
        <taxon>Coriobacteriia</taxon>
        <taxon>Eggerthellales</taxon>
        <taxon>Eggerthellaceae</taxon>
        <taxon>Slackia</taxon>
    </lineage>
</organism>
<dbReference type="Gene3D" id="2.40.260.10">
    <property type="entry name" value="Sortase"/>
    <property type="match status" value="1"/>
</dbReference>
<evidence type="ECO:0000313" key="2">
    <source>
        <dbReference type="EMBL" id="ACV21871.1"/>
    </source>
</evidence>
<sequence>MQQRAADVHADPDMDADPKDEARRDTALEERPEVDWDYWLDENPQIVAWLTVPGTDIDCPVVQAPADNPEFYLRHDIFGTWNYAGCPYVDASCPKGVDSPCVLIYGHNLTGEPETMFADFAQYVDEDYARKHARMVLQTQDETRELTVWGAAVVEGTSPLNRTAFESEADLTDYRGLLLSRANMVLDGAAWDRGTLYVFCTCSYSTYRNERTLVFATGPPA</sequence>
<dbReference type="Proteomes" id="UP000002026">
    <property type="component" value="Chromosome"/>
</dbReference>
<dbReference type="CDD" id="cd05826">
    <property type="entry name" value="Sortase_B"/>
    <property type="match status" value="1"/>
</dbReference>
<dbReference type="KEGG" id="shi:Shel_08150"/>
<dbReference type="STRING" id="471855.Shel_08150"/>
<name>C7N4N6_SLAHD</name>
<dbReference type="RefSeq" id="WP_012797975.1">
    <property type="nucleotide sequence ID" value="NC_013165.1"/>
</dbReference>
<gene>
    <name evidence="2" type="ordered locus">Shel_08150</name>
</gene>
<evidence type="ECO:0000313" key="3">
    <source>
        <dbReference type="Proteomes" id="UP000002026"/>
    </source>
</evidence>
<evidence type="ECO:0000256" key="1">
    <source>
        <dbReference type="SAM" id="MobiDB-lite"/>
    </source>
</evidence>
<keyword evidence="3" id="KW-1185">Reference proteome</keyword>
<dbReference type="EMBL" id="CP001684">
    <property type="protein sequence ID" value="ACV21871.1"/>
    <property type="molecule type" value="Genomic_DNA"/>
</dbReference>
<proteinExistence type="predicted"/>
<dbReference type="SUPFAM" id="SSF63817">
    <property type="entry name" value="Sortase"/>
    <property type="match status" value="1"/>
</dbReference>
<dbReference type="eggNOG" id="COG4509">
    <property type="taxonomic scope" value="Bacteria"/>
</dbReference>
<dbReference type="InterPro" id="IPR023365">
    <property type="entry name" value="Sortase_dom-sf"/>
</dbReference>
<protein>
    <submittedName>
        <fullName evidence="2">Uncharacterized conserved protein</fullName>
    </submittedName>
</protein>
<feature type="region of interest" description="Disordered" evidence="1">
    <location>
        <begin position="1"/>
        <end position="26"/>
    </location>
</feature>
<dbReference type="HOGENOM" id="CLU_034078_2_0_11"/>
<reference evidence="2 3" key="1">
    <citation type="journal article" date="2009" name="Stand. Genomic Sci.">
        <title>Complete genome sequence of Slackia heliotrinireducens type strain (RHS 1).</title>
        <authorList>
            <person name="Pukall R."/>
            <person name="Lapidus A."/>
            <person name="Nolan M."/>
            <person name="Copeland A."/>
            <person name="Glavina Del Rio T."/>
            <person name="Lucas S."/>
            <person name="Chen F."/>
            <person name="Tice H."/>
            <person name="Cheng J.F."/>
            <person name="Chertkov O."/>
            <person name="Bruce D."/>
            <person name="Goodwin L."/>
            <person name="Kuske C."/>
            <person name="Brettin T."/>
            <person name="Detter J.C."/>
            <person name="Han C."/>
            <person name="Pitluck S."/>
            <person name="Pati A."/>
            <person name="Mavrommatis K."/>
            <person name="Ivanova N."/>
            <person name="Ovchinnikova G."/>
            <person name="Chen A."/>
            <person name="Palaniappan K."/>
            <person name="Schneider S."/>
            <person name="Rohde M."/>
            <person name="Chain P."/>
            <person name="D'haeseleer P."/>
            <person name="Goker M."/>
            <person name="Bristow J."/>
            <person name="Eisen J.A."/>
            <person name="Markowitz V."/>
            <person name="Kyrpides N.C."/>
            <person name="Klenk H.P."/>
            <person name="Hugenholtz P."/>
        </authorList>
    </citation>
    <scope>NUCLEOTIDE SEQUENCE [LARGE SCALE GENOMIC DNA]</scope>
    <source>
        <strain evidence="3">ATCC 29202 / DSM 20476 / NCTC 11029 / RHS 1</strain>
    </source>
</reference>
<accession>C7N4N6</accession>
<dbReference type="InterPro" id="IPR009835">
    <property type="entry name" value="SrtB"/>
</dbReference>